<name>A0A8X6GRP2_TRICU</name>
<feature type="domain" description="EGF-like" evidence="8">
    <location>
        <begin position="188"/>
        <end position="227"/>
    </location>
</feature>
<dbReference type="SUPFAM" id="SSF57196">
    <property type="entry name" value="EGF/Laminin"/>
    <property type="match status" value="9"/>
</dbReference>
<keyword evidence="3" id="KW-0677">Repeat</keyword>
<keyword evidence="2" id="KW-0732">Signal</keyword>
<feature type="disulfide bond" evidence="6">
    <location>
        <begin position="880"/>
        <end position="889"/>
    </location>
</feature>
<feature type="domain" description="EGF-like" evidence="8">
    <location>
        <begin position="112"/>
        <end position="148"/>
    </location>
</feature>
<dbReference type="FunFam" id="2.10.25.10:FF:000031">
    <property type="entry name" value="neurogenic locus notch homolog protein 3"/>
    <property type="match status" value="1"/>
</dbReference>
<dbReference type="PROSITE" id="PS01186">
    <property type="entry name" value="EGF_2"/>
    <property type="match status" value="7"/>
</dbReference>
<evidence type="ECO:0000256" key="2">
    <source>
        <dbReference type="ARBA" id="ARBA00022729"/>
    </source>
</evidence>
<feature type="domain" description="EGF-like" evidence="8">
    <location>
        <begin position="1348"/>
        <end position="1384"/>
    </location>
</feature>
<comment type="caution">
    <text evidence="6">Lacks conserved residue(s) required for the propagation of feature annotation.</text>
</comment>
<dbReference type="GO" id="GO:0048513">
    <property type="term" value="P:animal organ development"/>
    <property type="evidence" value="ECO:0007669"/>
    <property type="project" value="UniProtKB-ARBA"/>
</dbReference>
<evidence type="ECO:0000256" key="3">
    <source>
        <dbReference type="ARBA" id="ARBA00022737"/>
    </source>
</evidence>
<feature type="domain" description="Laminin G" evidence="7">
    <location>
        <begin position="1427"/>
        <end position="1606"/>
    </location>
</feature>
<evidence type="ECO:0000259" key="8">
    <source>
        <dbReference type="PROSITE" id="PS50026"/>
    </source>
</evidence>
<dbReference type="InterPro" id="IPR001791">
    <property type="entry name" value="Laminin_G"/>
</dbReference>
<dbReference type="Pfam" id="PF12661">
    <property type="entry name" value="hEGF"/>
    <property type="match status" value="3"/>
</dbReference>
<gene>
    <name evidence="9" type="primary">EYS</name>
    <name evidence="9" type="ORF">TNCT_454591</name>
</gene>
<dbReference type="SMART" id="SM00181">
    <property type="entry name" value="EGF"/>
    <property type="match status" value="14"/>
</dbReference>
<keyword evidence="5" id="KW-0325">Glycoprotein</keyword>
<dbReference type="PANTHER" id="PTHR12916">
    <property type="entry name" value="CYTOCHROME C OXIDASE POLYPEPTIDE VIC-2"/>
    <property type="match status" value="1"/>
</dbReference>
<feature type="domain" description="EGF-like" evidence="8">
    <location>
        <begin position="1385"/>
        <end position="1422"/>
    </location>
</feature>
<dbReference type="PROSITE" id="PS01187">
    <property type="entry name" value="EGF_CA"/>
    <property type="match status" value="2"/>
</dbReference>
<dbReference type="PROSITE" id="PS50026">
    <property type="entry name" value="EGF_3"/>
    <property type="match status" value="11"/>
</dbReference>
<sequence>MATAGETNFRSLFNYSLLLQLNYLQLVYNKQNQNNDFLIYGWHKNLCLLQFKLFILNKLKNETIMLLASQNGFFFISLSKCLLLSMVNCNTASGGHQCFCQNGYTGLNCQTNYDDCRSEPCINGGSCIDGIDDFTCICNQGYTGSICETDINECLSDPCLNEGICEDLINDYVCHCPLGYTGTNCEHYYNICTAESDLCKNGGTCILGPSNTSTCSCLPNFFGENCELPACPCEKGGICVGEPEFSCLCPFGWTGKTCETQIDVCERSICNGGLCLIGSIDQNLSRNITCFCVPDYHGKFCELQYNECIPEPSCENGATCVDDVDGYSCICPAGYLGSTCNETFTCFGNDCLSAQLKPSEIMPSQSSTGIEIAHIFSSSFNSYSTAPLDILASNAYLYPSEIPSAFEIHDTLLVTRTDFLLNANSEKYVTVPHQQLFEANELNLTETYISPILTTDVALKTLLQSTLMPSISIDNHASALFYHDEEVNVSNSYSPTLFSSKDENEASKIRITETKYESYFPSNYLINASKNLFPNPEIDNILFSSSISFNVPNEVTRAPDTMHFTSAIYSLPVHSSDSSGRSLPDYCEDLHCQNGGTPTIVTEFEGMAEMRCECMCPLLYAGPNCERETYLLIPQFHKSSYLKHALPTIDPEKGMDIDISFKTSSPEGTILFTEAANGGSFLMLYIENGLLKFKFSCGHQTTIFMETHASVNNSYFTSVSISTSWTPDVAHVKNASCNVGLLVNGSAPMSGQQFVVFPRFDFRHIYIGGVPLSFKSSVPNIHRAPSLEGCVVFLQINGDEKELVKDAEMGIGITECYNSACYRNPCLNGAICRSFDDHWNCECQDGFAGPFCEHKTCYANPCEHGSTCLPNLDAGYLCICPYGKHGKNCEHDLSVTRPSLFGDVMGYSSYLQYQLVSDYHYHLEIRLMFSAANLEQKYLLLFNGQMDTFHLADDFLAVGLHFGHVIYMFNLGSGTRVLKSVNALNQNISVHSVLIGRHRRYCWMEVDSQNKVVGLASGQLTALNTPSALYIGGHPSYNFSLLPEELQEYRGFEGCIFGAEFRSSPGAIFRSIHSVLDGRNIQQCSTTECQLIQCANGGTCIDVGSTFQCKCAQGWVGTLCTQRKTPCSIGNHRCHSASVCVPVNDEYRCDCPLGQSGKYCEKVISVSDPLFDGISSYLSTRSVNVRHSMDVLISFKPLSNSGLIFYGAQHLNELSRDFVSLSLVSGYVQLRFNLGTDPSSTVVLNSFQKVEKNSWQTVEFGRYRRAAYLKLEGDEEVTSISPPGMEILDVTTDFYLGGIPDLSSLPKEAVQTVPTYFRGCIRLLSVNSISLELNSHDAVSGRNIEDCDGTSCGYNICKNGGTCIPKDDNFICLCPENFKGQMCEVHVQCWQHSCLHGATCVPDGQFNHRCICPIGWQGDKCETGVNVSSAYFSGASYLLYQDGSYKHRDLTKTSISFNYSSNEASGLLLWNGKIYSEDGDYLGVGLSNNHLHVVWNLGWLSRSEIITDIIQPGINSWHHVHIDRSNKQLNLYLDGQEYSRKVSGSFYELNTDGSYFLGGFPSNLDIEEETLGYFSSSFVGCIRDLFISGKLINIMDLKEGKNLEACPLA</sequence>
<feature type="disulfide bond" evidence="6">
    <location>
        <begin position="217"/>
        <end position="226"/>
    </location>
</feature>
<dbReference type="EMBL" id="BMAO01036169">
    <property type="protein sequence ID" value="GFR08444.1"/>
    <property type="molecule type" value="Genomic_DNA"/>
</dbReference>
<feature type="disulfide bond" evidence="6">
    <location>
        <begin position="1111"/>
        <end position="1120"/>
    </location>
</feature>
<feature type="disulfide bond" evidence="6">
    <location>
        <begin position="1151"/>
        <end position="1160"/>
    </location>
</feature>
<feature type="domain" description="Laminin G" evidence="7">
    <location>
        <begin position="897"/>
        <end position="1084"/>
    </location>
</feature>
<dbReference type="SUPFAM" id="SSF49899">
    <property type="entry name" value="Concanavalin A-like lectins/glucanases"/>
    <property type="match status" value="4"/>
</dbReference>
<feature type="domain" description="Laminin G" evidence="7">
    <location>
        <begin position="1167"/>
        <end position="1352"/>
    </location>
</feature>
<keyword evidence="4 6" id="KW-1015">Disulfide bond</keyword>
<evidence type="ECO:0000313" key="10">
    <source>
        <dbReference type="Proteomes" id="UP000887116"/>
    </source>
</evidence>
<dbReference type="PANTHER" id="PTHR12916:SF4">
    <property type="entry name" value="UNINFLATABLE, ISOFORM C"/>
    <property type="match status" value="1"/>
</dbReference>
<evidence type="ECO:0000256" key="5">
    <source>
        <dbReference type="ARBA" id="ARBA00023180"/>
    </source>
</evidence>
<dbReference type="Pfam" id="PF00054">
    <property type="entry name" value="Laminin_G_1"/>
    <property type="match status" value="4"/>
</dbReference>
<keyword evidence="1 6" id="KW-0245">EGF-like domain</keyword>
<evidence type="ECO:0000256" key="6">
    <source>
        <dbReference type="PROSITE-ProRule" id="PRU00076"/>
    </source>
</evidence>
<feature type="domain" description="EGF-like" evidence="8">
    <location>
        <begin position="1123"/>
        <end position="1161"/>
    </location>
</feature>
<evidence type="ECO:0000313" key="9">
    <source>
        <dbReference type="EMBL" id="GFR08444.1"/>
    </source>
</evidence>
<protein>
    <submittedName>
        <fullName evidence="9">Protein eyes shut homolog</fullName>
    </submittedName>
</protein>
<dbReference type="Gene3D" id="2.10.25.10">
    <property type="entry name" value="Laminin"/>
    <property type="match status" value="10"/>
</dbReference>
<feature type="disulfide bond" evidence="6">
    <location>
        <begin position="1412"/>
        <end position="1421"/>
    </location>
</feature>
<feature type="domain" description="Laminin G" evidence="7">
    <location>
        <begin position="620"/>
        <end position="821"/>
    </location>
</feature>
<feature type="domain" description="EGF-like" evidence="8">
    <location>
        <begin position="1085"/>
        <end position="1121"/>
    </location>
</feature>
<feature type="disulfide bond" evidence="6">
    <location>
        <begin position="138"/>
        <end position="147"/>
    </location>
</feature>
<comment type="caution">
    <text evidence="9">The sequence shown here is derived from an EMBL/GenBank/DDBJ whole genome shotgun (WGS) entry which is preliminary data.</text>
</comment>
<dbReference type="InterPro" id="IPR013032">
    <property type="entry name" value="EGF-like_CS"/>
</dbReference>
<dbReference type="CDD" id="cd00110">
    <property type="entry name" value="LamG"/>
    <property type="match status" value="4"/>
</dbReference>
<dbReference type="Gene3D" id="2.60.120.200">
    <property type="match status" value="4"/>
</dbReference>
<feature type="disulfide bond" evidence="6">
    <location>
        <begin position="292"/>
        <end position="301"/>
    </location>
</feature>
<feature type="disulfide bond" evidence="6">
    <location>
        <begin position="176"/>
        <end position="185"/>
    </location>
</feature>
<dbReference type="Pfam" id="PF25024">
    <property type="entry name" value="EGF_TEN"/>
    <property type="match status" value="1"/>
</dbReference>
<feature type="disulfide bond" evidence="6">
    <location>
        <begin position="331"/>
        <end position="340"/>
    </location>
</feature>
<feature type="domain" description="EGF-like" evidence="8">
    <location>
        <begin position="304"/>
        <end position="341"/>
    </location>
</feature>
<dbReference type="OrthoDB" id="283575at2759"/>
<dbReference type="Proteomes" id="UP000887116">
    <property type="component" value="Unassembled WGS sequence"/>
</dbReference>
<dbReference type="PROSITE" id="PS50025">
    <property type="entry name" value="LAM_G_DOMAIN"/>
    <property type="match status" value="4"/>
</dbReference>
<dbReference type="InterPro" id="IPR001881">
    <property type="entry name" value="EGF-like_Ca-bd_dom"/>
</dbReference>
<evidence type="ECO:0000259" key="7">
    <source>
        <dbReference type="PROSITE" id="PS50025"/>
    </source>
</evidence>
<feature type="disulfide bond" evidence="6">
    <location>
        <begin position="1374"/>
        <end position="1383"/>
    </location>
</feature>
<evidence type="ECO:0000256" key="1">
    <source>
        <dbReference type="ARBA" id="ARBA00022536"/>
    </source>
</evidence>
<keyword evidence="10" id="KW-1185">Reference proteome</keyword>
<dbReference type="InterPro" id="IPR000742">
    <property type="entry name" value="EGF"/>
</dbReference>
<dbReference type="InterPro" id="IPR018097">
    <property type="entry name" value="EGF_Ca-bd_CS"/>
</dbReference>
<dbReference type="PRINTS" id="PR00010">
    <property type="entry name" value="EGFBLOOD"/>
</dbReference>
<feature type="domain" description="EGF-like" evidence="8">
    <location>
        <begin position="853"/>
        <end position="890"/>
    </location>
</feature>
<dbReference type="FunFam" id="2.10.25.10:FF:000004">
    <property type="entry name" value="Neurogenic locus notch 1"/>
    <property type="match status" value="1"/>
</dbReference>
<dbReference type="PROSITE" id="PS00022">
    <property type="entry name" value="EGF_1"/>
    <property type="match status" value="12"/>
</dbReference>
<evidence type="ECO:0000256" key="4">
    <source>
        <dbReference type="ARBA" id="ARBA00023157"/>
    </source>
</evidence>
<proteinExistence type="predicted"/>
<dbReference type="GO" id="GO:0005509">
    <property type="term" value="F:calcium ion binding"/>
    <property type="evidence" value="ECO:0007669"/>
    <property type="project" value="InterPro"/>
</dbReference>
<dbReference type="Pfam" id="PF00008">
    <property type="entry name" value="EGF"/>
    <property type="match status" value="2"/>
</dbReference>
<feature type="domain" description="EGF-like" evidence="8">
    <location>
        <begin position="150"/>
        <end position="186"/>
    </location>
</feature>
<feature type="domain" description="EGF-like" evidence="8">
    <location>
        <begin position="232"/>
        <end position="259"/>
    </location>
</feature>
<reference evidence="9" key="1">
    <citation type="submission" date="2020-07" db="EMBL/GenBank/DDBJ databases">
        <title>Multicomponent nature underlies the extraordinary mechanical properties of spider dragline silk.</title>
        <authorList>
            <person name="Kono N."/>
            <person name="Nakamura H."/>
            <person name="Mori M."/>
            <person name="Yoshida Y."/>
            <person name="Ohtoshi R."/>
            <person name="Malay A.D."/>
            <person name="Moran D.A.P."/>
            <person name="Tomita M."/>
            <person name="Numata K."/>
            <person name="Arakawa K."/>
        </authorList>
    </citation>
    <scope>NUCLEOTIDE SEQUENCE</scope>
</reference>
<accession>A0A8X6GRP2</accession>
<dbReference type="SMART" id="SM00179">
    <property type="entry name" value="EGF_CA"/>
    <property type="match status" value="10"/>
</dbReference>
<feature type="domain" description="EGF-like" evidence="8">
    <location>
        <begin position="266"/>
        <end position="302"/>
    </location>
</feature>
<dbReference type="CDD" id="cd00054">
    <property type="entry name" value="EGF_CA"/>
    <property type="match status" value="8"/>
</dbReference>
<feature type="disulfide bond" evidence="6">
    <location>
        <begin position="249"/>
        <end position="258"/>
    </location>
</feature>
<organism evidence="9 10">
    <name type="scientific">Trichonephila clavata</name>
    <name type="common">Joro spider</name>
    <name type="synonym">Nephila clavata</name>
    <dbReference type="NCBI Taxonomy" id="2740835"/>
    <lineage>
        <taxon>Eukaryota</taxon>
        <taxon>Metazoa</taxon>
        <taxon>Ecdysozoa</taxon>
        <taxon>Arthropoda</taxon>
        <taxon>Chelicerata</taxon>
        <taxon>Arachnida</taxon>
        <taxon>Araneae</taxon>
        <taxon>Araneomorphae</taxon>
        <taxon>Entelegynae</taxon>
        <taxon>Araneoidea</taxon>
        <taxon>Nephilidae</taxon>
        <taxon>Trichonephila</taxon>
    </lineage>
</organism>
<dbReference type="InterPro" id="IPR013320">
    <property type="entry name" value="ConA-like_dom_sf"/>
</dbReference>
<dbReference type="PROSITE" id="PS00010">
    <property type="entry name" value="ASX_HYDROXYL"/>
    <property type="match status" value="4"/>
</dbReference>
<dbReference type="InterPro" id="IPR000152">
    <property type="entry name" value="EGF-type_Asp/Asn_hydroxyl_site"/>
</dbReference>
<dbReference type="FunFam" id="2.10.25.10:FF:000472">
    <property type="entry name" value="Uncharacterized protein, isoform A"/>
    <property type="match status" value="1"/>
</dbReference>
<dbReference type="SMART" id="SM00282">
    <property type="entry name" value="LamG"/>
    <property type="match status" value="4"/>
</dbReference>